<protein>
    <submittedName>
        <fullName evidence="1">Uncharacterized protein</fullName>
    </submittedName>
</protein>
<dbReference type="Proteomes" id="UP000070133">
    <property type="component" value="Unassembled WGS sequence"/>
</dbReference>
<organism evidence="1 2">
    <name type="scientific">Pseudocercospora eumusae</name>
    <dbReference type="NCBI Taxonomy" id="321146"/>
    <lineage>
        <taxon>Eukaryota</taxon>
        <taxon>Fungi</taxon>
        <taxon>Dikarya</taxon>
        <taxon>Ascomycota</taxon>
        <taxon>Pezizomycotina</taxon>
        <taxon>Dothideomycetes</taxon>
        <taxon>Dothideomycetidae</taxon>
        <taxon>Mycosphaerellales</taxon>
        <taxon>Mycosphaerellaceae</taxon>
        <taxon>Pseudocercospora</taxon>
    </lineage>
</organism>
<reference evidence="1 2" key="1">
    <citation type="submission" date="2015-07" db="EMBL/GenBank/DDBJ databases">
        <title>Comparative genomics of the Sigatoka disease complex on banana suggests a link between parallel evolutionary changes in Pseudocercospora fijiensis and Pseudocercospora eumusae and increased virulence on the banana host.</title>
        <authorList>
            <person name="Chang T.-C."/>
            <person name="Salvucci A."/>
            <person name="Crous P.W."/>
            <person name="Stergiopoulos I."/>
        </authorList>
    </citation>
    <scope>NUCLEOTIDE SEQUENCE [LARGE SCALE GENOMIC DNA]</scope>
    <source>
        <strain evidence="1 2">CBS 114824</strain>
    </source>
</reference>
<sequence>MRFLSHSLQNKTVLTTIFRRLYLFSSPLCALPRSRSESDWDIAIDRYTSAIRGSSSSTIRKTNETLRTSPIRTAAKSELTDIEMDAEKQTKRKIHTDLATIMRLEPLRDEVMYWLTPLDALNLRLTRKDMIPPEDMGKYTSIFKYVIPNRRWLMNKMEDGYNFTIVSGSLNELMHRNAGSVSLAKKVWNSFRYVYANRIACVILIVTRGERFIPCTKEFVDKRLFASTIEDEKMIRDETSDIDEPPTRTLSKFMNGLRIEIMCPLVSSTTDLTLHLSPYTYLEAFAITYGDTDKCEALYAHMSRDACRIVGLIANTWAENLTFEKWSKTLFSIRTSVDRGVAGCSMLLHIGKPDHMYRK</sequence>
<dbReference type="EMBL" id="LFZN01000008">
    <property type="protein sequence ID" value="KXT06132.1"/>
    <property type="molecule type" value="Genomic_DNA"/>
</dbReference>
<dbReference type="OrthoDB" id="3817216at2759"/>
<gene>
    <name evidence="1" type="ORF">AC578_1273</name>
</gene>
<comment type="caution">
    <text evidence="1">The sequence shown here is derived from an EMBL/GenBank/DDBJ whole genome shotgun (WGS) entry which is preliminary data.</text>
</comment>
<accession>A0A139HUV8</accession>
<dbReference type="AlphaFoldDB" id="A0A139HUV8"/>
<proteinExistence type="predicted"/>
<keyword evidence="2" id="KW-1185">Reference proteome</keyword>
<name>A0A139HUV8_9PEZI</name>
<evidence type="ECO:0000313" key="1">
    <source>
        <dbReference type="EMBL" id="KXT06132.1"/>
    </source>
</evidence>
<evidence type="ECO:0000313" key="2">
    <source>
        <dbReference type="Proteomes" id="UP000070133"/>
    </source>
</evidence>